<name>A0A852WKR1_9MICO</name>
<dbReference type="Proteomes" id="UP000573599">
    <property type="component" value="Unassembled WGS sequence"/>
</dbReference>
<sequence>MTNTWAYTTQNACAGDPQHDAIGVYLEVKHQAITGILFQTLTLNEHRDVPGAGACDQWVPVMAKRRNRRRREDGYVGVLVAILSFVLLACCAFTIDVGHWYLVGLQEQRAADAAALAGVPNLPSNQALAYSTAQTFTARNDFTNGLNTVSVKPELDGSPTRLRVTISKTVDSFFGPILGLPQTTITKTAVADYQGPVPMGSPCNEFGNDPESTTVRSSNCANTGQFWANVGSLASAKSYGDAYQDGGCPGSDGCSGSTNTDYDPNGYFYTVTLSRPVANLTFQAFDPALIAVGDLCDNGSLTGAAGTRYAPGANSPYCTGDIRYGGTGDVTTKFTVRQPVSTSNPWDPNSYPGNRRMHQPVRGIQRKPQPGAGQHRPGISSMGDAVQRGVRPGRDVHDPGEHQWAWHRRGRRAQPFRSTRLLQQ</sequence>
<dbReference type="RefSeq" id="WP_179420430.1">
    <property type="nucleotide sequence ID" value="NZ_JACCAB010000001.1"/>
</dbReference>
<dbReference type="EMBL" id="JACCAB010000001">
    <property type="protein sequence ID" value="NYG05862.1"/>
    <property type="molecule type" value="Genomic_DNA"/>
</dbReference>
<dbReference type="Pfam" id="PF13400">
    <property type="entry name" value="Tad"/>
    <property type="match status" value="1"/>
</dbReference>
<gene>
    <name evidence="4" type="ORF">BJ986_000349</name>
</gene>
<feature type="region of interest" description="Disordered" evidence="1">
    <location>
        <begin position="364"/>
        <end position="424"/>
    </location>
</feature>
<comment type="caution">
    <text evidence="4">The sequence shown here is derived from an EMBL/GenBank/DDBJ whole genome shotgun (WGS) entry which is preliminary data.</text>
</comment>
<accession>A0A852WKR1</accession>
<evidence type="ECO:0000313" key="4">
    <source>
        <dbReference type="EMBL" id="NYG05862.1"/>
    </source>
</evidence>
<evidence type="ECO:0000259" key="3">
    <source>
        <dbReference type="Pfam" id="PF13400"/>
    </source>
</evidence>
<evidence type="ECO:0000256" key="1">
    <source>
        <dbReference type="SAM" id="MobiDB-lite"/>
    </source>
</evidence>
<keyword evidence="2" id="KW-0472">Membrane</keyword>
<keyword evidence="2" id="KW-0812">Transmembrane</keyword>
<evidence type="ECO:0000256" key="2">
    <source>
        <dbReference type="SAM" id="Phobius"/>
    </source>
</evidence>
<feature type="compositionally biased region" description="Basic and acidic residues" evidence="1">
    <location>
        <begin position="392"/>
        <end position="401"/>
    </location>
</feature>
<reference evidence="4 5" key="1">
    <citation type="submission" date="2020-07" db="EMBL/GenBank/DDBJ databases">
        <title>Sequencing the genomes of 1000 actinobacteria strains.</title>
        <authorList>
            <person name="Klenk H.-P."/>
        </authorList>
    </citation>
    <scope>NUCLEOTIDE SEQUENCE [LARGE SCALE GENOMIC DNA]</scope>
    <source>
        <strain evidence="4 5">DSM 23987</strain>
    </source>
</reference>
<feature type="domain" description="Putative Flp pilus-assembly TadG-like N-terminal" evidence="3">
    <location>
        <begin position="74"/>
        <end position="119"/>
    </location>
</feature>
<feature type="transmembrane region" description="Helical" evidence="2">
    <location>
        <begin position="74"/>
        <end position="102"/>
    </location>
</feature>
<dbReference type="AlphaFoldDB" id="A0A852WKR1"/>
<evidence type="ECO:0000313" key="5">
    <source>
        <dbReference type="Proteomes" id="UP000573599"/>
    </source>
</evidence>
<dbReference type="InterPro" id="IPR028087">
    <property type="entry name" value="Tad_N"/>
</dbReference>
<keyword evidence="5" id="KW-1185">Reference proteome</keyword>
<organism evidence="4 5">
    <name type="scientific">Pedococcus badiiscoriae</name>
    <dbReference type="NCBI Taxonomy" id="642776"/>
    <lineage>
        <taxon>Bacteria</taxon>
        <taxon>Bacillati</taxon>
        <taxon>Actinomycetota</taxon>
        <taxon>Actinomycetes</taxon>
        <taxon>Micrococcales</taxon>
        <taxon>Intrasporangiaceae</taxon>
        <taxon>Pedococcus</taxon>
    </lineage>
</organism>
<keyword evidence="2" id="KW-1133">Transmembrane helix</keyword>
<protein>
    <submittedName>
        <fullName evidence="4">Flp pilus assembly protein TadG</fullName>
    </submittedName>
</protein>
<proteinExistence type="predicted"/>
<feature type="compositionally biased region" description="Basic residues" evidence="1">
    <location>
        <begin position="405"/>
        <end position="414"/>
    </location>
</feature>